<name>A0AAD8AMX4_BIOPF</name>
<dbReference type="GO" id="GO:0009249">
    <property type="term" value="P:protein lipoylation"/>
    <property type="evidence" value="ECO:0007669"/>
    <property type="project" value="UniProtKB-UniRule"/>
</dbReference>
<dbReference type="InterPro" id="IPR031691">
    <property type="entry name" value="LIAS_N"/>
</dbReference>
<feature type="binding site" evidence="10">
    <location>
        <position position="145"/>
    </location>
    <ligand>
        <name>[4Fe-4S] cluster</name>
        <dbReference type="ChEBI" id="CHEBI:49883"/>
        <label>2</label>
        <note>4Fe-4S-S-AdoMet</note>
    </ligand>
</feature>
<dbReference type="NCBIfam" id="NF004019">
    <property type="entry name" value="PRK05481.1"/>
    <property type="match status" value="1"/>
</dbReference>
<dbReference type="Pfam" id="PF10502">
    <property type="entry name" value="Peptidase_S26"/>
    <property type="match status" value="1"/>
</dbReference>
<comment type="caution">
    <text evidence="12">The sequence shown here is derived from an EMBL/GenBank/DDBJ whole genome shotgun (WGS) entry which is preliminary data.</text>
</comment>
<dbReference type="InterPro" id="IPR036286">
    <property type="entry name" value="LexA/Signal_pep-like_sf"/>
</dbReference>
<evidence type="ECO:0000256" key="9">
    <source>
        <dbReference type="ARBA" id="ARBA00047326"/>
    </source>
</evidence>
<dbReference type="HAMAP" id="MF_00206">
    <property type="entry name" value="Lipoyl_synth"/>
    <property type="match status" value="1"/>
</dbReference>
<sequence>MNPTLYDGEVVLVDRDAKIEVGDIVVAKHPVEQTTEIVKRIGRINEHGHYFLVGDNLEDSNDSREFGAVRREYIKGKFVSKKKKERLPKPDWLRIKLGDPTNQNKVLSLIEGLNLHTVCQEARCPNIFECWTDKTATFMLGGDTCTRHCGFCAVNKGKPMDLDPEEPANVAAAVAHLGLEHAVITSVNRDDLADGGAAHWAETIRKVHEVNPNCRVEVLIPDFQGNEEALNIVLEARPEVLNHNTETIARLYRRVRPDAKYTQTLELLERAAFYRDTKFPRMKTKSGIMAGLGETFEEVVELMKDLRSVSCDIMTIGQYLQPL</sequence>
<evidence type="ECO:0000256" key="3">
    <source>
        <dbReference type="ARBA" id="ARBA00022490"/>
    </source>
</evidence>
<accession>A0AAD8AMX4</accession>
<dbReference type="InterPro" id="IPR013785">
    <property type="entry name" value="Aldolase_TIM"/>
</dbReference>
<dbReference type="InterPro" id="IPR019533">
    <property type="entry name" value="Peptidase_S26"/>
</dbReference>
<dbReference type="SUPFAM" id="SSF102114">
    <property type="entry name" value="Radical SAM enzymes"/>
    <property type="match status" value="1"/>
</dbReference>
<keyword evidence="7 10" id="KW-0408">Iron</keyword>
<dbReference type="GO" id="GO:0051539">
    <property type="term" value="F:4 iron, 4 sulfur cluster binding"/>
    <property type="evidence" value="ECO:0007669"/>
    <property type="project" value="UniProtKB-UniRule"/>
</dbReference>
<evidence type="ECO:0000259" key="11">
    <source>
        <dbReference type="PROSITE" id="PS51918"/>
    </source>
</evidence>
<dbReference type="EC" id="2.8.1.8" evidence="10"/>
<keyword evidence="2 10" id="KW-0004">4Fe-4S</keyword>
<proteinExistence type="inferred from homology"/>
<comment type="caution">
    <text evidence="10">Lacks conserved residue(s) required for the propagation of feature annotation.</text>
</comment>
<dbReference type="GO" id="GO:0005739">
    <property type="term" value="C:mitochondrion"/>
    <property type="evidence" value="ECO:0007669"/>
    <property type="project" value="UniProtKB-SubCell"/>
</dbReference>
<dbReference type="Gene3D" id="2.10.109.10">
    <property type="entry name" value="Umud Fragment, subunit A"/>
    <property type="match status" value="1"/>
</dbReference>
<dbReference type="PANTHER" id="PTHR10949">
    <property type="entry name" value="LIPOYL SYNTHASE"/>
    <property type="match status" value="1"/>
</dbReference>
<evidence type="ECO:0000313" key="12">
    <source>
        <dbReference type="EMBL" id="KAK0039161.1"/>
    </source>
</evidence>
<dbReference type="PANTHER" id="PTHR10949:SF0">
    <property type="entry name" value="LIPOYL SYNTHASE, MITOCHONDRIAL"/>
    <property type="match status" value="1"/>
</dbReference>
<comment type="similarity">
    <text evidence="10">Belongs to the radical SAM superfamily. Lipoyl synthase family.</text>
</comment>
<reference evidence="12" key="2">
    <citation type="submission" date="2023-04" db="EMBL/GenBank/DDBJ databases">
        <authorList>
            <person name="Bu L."/>
            <person name="Lu L."/>
            <person name="Laidemitt M.R."/>
            <person name="Zhang S.M."/>
            <person name="Mutuku M."/>
            <person name="Mkoji G."/>
            <person name="Steinauer M."/>
            <person name="Loker E.S."/>
        </authorList>
    </citation>
    <scope>NUCLEOTIDE SEQUENCE</scope>
    <source>
        <strain evidence="12">KasaAsao</strain>
        <tissue evidence="12">Whole Snail</tissue>
    </source>
</reference>
<dbReference type="InterPro" id="IPR006638">
    <property type="entry name" value="Elp3/MiaA/NifB-like_rSAM"/>
</dbReference>
<dbReference type="Pfam" id="PF16881">
    <property type="entry name" value="LIAS_N"/>
    <property type="match status" value="1"/>
</dbReference>
<organism evidence="12 13">
    <name type="scientific">Biomphalaria pfeifferi</name>
    <name type="common">Bloodfluke planorb</name>
    <name type="synonym">Freshwater snail</name>
    <dbReference type="NCBI Taxonomy" id="112525"/>
    <lineage>
        <taxon>Eukaryota</taxon>
        <taxon>Metazoa</taxon>
        <taxon>Spiralia</taxon>
        <taxon>Lophotrochozoa</taxon>
        <taxon>Mollusca</taxon>
        <taxon>Gastropoda</taxon>
        <taxon>Heterobranchia</taxon>
        <taxon>Euthyneura</taxon>
        <taxon>Panpulmonata</taxon>
        <taxon>Hygrophila</taxon>
        <taxon>Lymnaeoidea</taxon>
        <taxon>Planorbidae</taxon>
        <taxon>Biomphalaria</taxon>
    </lineage>
</organism>
<keyword evidence="13" id="KW-1185">Reference proteome</keyword>
<dbReference type="SFLD" id="SFLDS00029">
    <property type="entry name" value="Radical_SAM"/>
    <property type="match status" value="1"/>
</dbReference>
<evidence type="ECO:0000256" key="7">
    <source>
        <dbReference type="ARBA" id="ARBA00023004"/>
    </source>
</evidence>
<evidence type="ECO:0000256" key="4">
    <source>
        <dbReference type="ARBA" id="ARBA00022679"/>
    </source>
</evidence>
<keyword evidence="4 10" id="KW-0808">Transferase</keyword>
<dbReference type="FunFam" id="3.20.20.70:FF:000040">
    <property type="entry name" value="Lipoyl synthase"/>
    <property type="match status" value="1"/>
</dbReference>
<reference evidence="12" key="1">
    <citation type="journal article" date="2023" name="PLoS Negl. Trop. Dis.">
        <title>A genome sequence for Biomphalaria pfeifferi, the major vector snail for the human-infecting parasite Schistosoma mansoni.</title>
        <authorList>
            <person name="Bu L."/>
            <person name="Lu L."/>
            <person name="Laidemitt M.R."/>
            <person name="Zhang S.M."/>
            <person name="Mutuku M."/>
            <person name="Mkoji G."/>
            <person name="Steinauer M."/>
            <person name="Loker E.S."/>
        </authorList>
    </citation>
    <scope>NUCLEOTIDE SEQUENCE</scope>
    <source>
        <strain evidence="12">KasaAsao</strain>
    </source>
</reference>
<dbReference type="Gene3D" id="3.20.20.70">
    <property type="entry name" value="Aldolase class I"/>
    <property type="match status" value="1"/>
</dbReference>
<gene>
    <name evidence="12" type="ORF">Bpfe_031426</name>
</gene>
<evidence type="ECO:0000256" key="1">
    <source>
        <dbReference type="ARBA" id="ARBA00004173"/>
    </source>
</evidence>
<dbReference type="AlphaFoldDB" id="A0AAD8AMX4"/>
<evidence type="ECO:0000256" key="6">
    <source>
        <dbReference type="ARBA" id="ARBA00022723"/>
    </source>
</evidence>
<dbReference type="Proteomes" id="UP001233172">
    <property type="component" value="Unassembled WGS sequence"/>
</dbReference>
<dbReference type="InterPro" id="IPR058240">
    <property type="entry name" value="rSAM_sf"/>
</dbReference>
<evidence type="ECO:0000256" key="8">
    <source>
        <dbReference type="ARBA" id="ARBA00023014"/>
    </source>
</evidence>
<dbReference type="GO" id="GO:0004252">
    <property type="term" value="F:serine-type endopeptidase activity"/>
    <property type="evidence" value="ECO:0007669"/>
    <property type="project" value="InterPro"/>
</dbReference>
<keyword evidence="10" id="KW-0496">Mitochondrion</keyword>
<comment type="function">
    <text evidence="10">Catalyzes the radical-mediated insertion of two sulfur atoms into the C-6 and C-8 positions of the octanoyl moiety bound to the lipoyl domains of lipoate-dependent enzymes, thereby converting the octanoylated domains into lipoylated derivatives.</text>
</comment>
<evidence type="ECO:0000256" key="2">
    <source>
        <dbReference type="ARBA" id="ARBA00022485"/>
    </source>
</evidence>
<dbReference type="PROSITE" id="PS51918">
    <property type="entry name" value="RADICAL_SAM"/>
    <property type="match status" value="1"/>
</dbReference>
<keyword evidence="6 10" id="KW-0479">Metal-binding</keyword>
<comment type="subcellular location">
    <subcellularLocation>
        <location evidence="1 10">Mitochondrion</location>
    </subcellularLocation>
</comment>
<keyword evidence="8 10" id="KW-0411">Iron-sulfur</keyword>
<feature type="binding site" evidence="10">
    <location>
        <position position="152"/>
    </location>
    <ligand>
        <name>[4Fe-4S] cluster</name>
        <dbReference type="ChEBI" id="CHEBI:49883"/>
        <label>2</label>
        <note>4Fe-4S-S-AdoMet</note>
    </ligand>
</feature>
<comment type="pathway">
    <text evidence="10">Protein modification; protein lipoylation via endogenous pathway; protein N(6)-(lipoyl)lysine from octanoyl-[acyl-carrier-protein]: step 2/2.</text>
</comment>
<dbReference type="GO" id="GO:0016992">
    <property type="term" value="F:lipoate synthase activity"/>
    <property type="evidence" value="ECO:0007669"/>
    <property type="project" value="UniProtKB-UniRule"/>
</dbReference>
<dbReference type="GO" id="GO:0046872">
    <property type="term" value="F:metal ion binding"/>
    <property type="evidence" value="ECO:0007669"/>
    <property type="project" value="UniProtKB-KW"/>
</dbReference>
<comment type="catalytic activity">
    <reaction evidence="9 10">
        <text>[[Fe-S] cluster scaffold protein carrying a second [4Fe-4S](2+) cluster] + N(6)-octanoyl-L-lysyl-[protein] + 2 oxidized [2Fe-2S]-[ferredoxin] + 2 S-adenosyl-L-methionine + 4 H(+) = [[Fe-S] cluster scaffold protein] + N(6)-[(R)-dihydrolipoyl]-L-lysyl-[protein] + 4 Fe(3+) + 2 hydrogen sulfide + 2 5'-deoxyadenosine + 2 L-methionine + 2 reduced [2Fe-2S]-[ferredoxin]</text>
        <dbReference type="Rhea" id="RHEA:16585"/>
        <dbReference type="Rhea" id="RHEA-COMP:9928"/>
        <dbReference type="Rhea" id="RHEA-COMP:10000"/>
        <dbReference type="Rhea" id="RHEA-COMP:10001"/>
        <dbReference type="Rhea" id="RHEA-COMP:10475"/>
        <dbReference type="Rhea" id="RHEA-COMP:14568"/>
        <dbReference type="Rhea" id="RHEA-COMP:14569"/>
        <dbReference type="ChEBI" id="CHEBI:15378"/>
        <dbReference type="ChEBI" id="CHEBI:17319"/>
        <dbReference type="ChEBI" id="CHEBI:29034"/>
        <dbReference type="ChEBI" id="CHEBI:29919"/>
        <dbReference type="ChEBI" id="CHEBI:33722"/>
        <dbReference type="ChEBI" id="CHEBI:33737"/>
        <dbReference type="ChEBI" id="CHEBI:33738"/>
        <dbReference type="ChEBI" id="CHEBI:57844"/>
        <dbReference type="ChEBI" id="CHEBI:59789"/>
        <dbReference type="ChEBI" id="CHEBI:78809"/>
        <dbReference type="ChEBI" id="CHEBI:83100"/>
        <dbReference type="EC" id="2.8.1.8"/>
    </reaction>
</comment>
<dbReference type="Pfam" id="PF04055">
    <property type="entry name" value="Radical_SAM"/>
    <property type="match status" value="1"/>
</dbReference>
<dbReference type="CDD" id="cd06530">
    <property type="entry name" value="S26_SPase_I"/>
    <property type="match status" value="1"/>
</dbReference>
<dbReference type="InterPro" id="IPR007197">
    <property type="entry name" value="rSAM"/>
</dbReference>
<dbReference type="NCBIfam" id="NF009544">
    <property type="entry name" value="PRK12928.1"/>
    <property type="match status" value="1"/>
</dbReference>
<keyword evidence="3" id="KW-0963">Cytoplasm</keyword>
<evidence type="ECO:0000313" key="13">
    <source>
        <dbReference type="Proteomes" id="UP001233172"/>
    </source>
</evidence>
<evidence type="ECO:0000256" key="5">
    <source>
        <dbReference type="ARBA" id="ARBA00022691"/>
    </source>
</evidence>
<comment type="cofactor">
    <cofactor evidence="10">
        <name>[4Fe-4S] cluster</name>
        <dbReference type="ChEBI" id="CHEBI:49883"/>
    </cofactor>
    <text evidence="10">Binds 2 [4Fe-4S] clusters per subunit. One cluster is coordinated with 3 cysteines and an exchangeable S-adenosyl-L-methionine.</text>
</comment>
<feature type="binding site" evidence="10">
    <location>
        <position position="149"/>
    </location>
    <ligand>
        <name>[4Fe-4S] cluster</name>
        <dbReference type="ChEBI" id="CHEBI:49883"/>
        <label>2</label>
        <note>4Fe-4S-S-AdoMet</note>
    </ligand>
</feature>
<feature type="domain" description="Radical SAM core" evidence="11">
    <location>
        <begin position="131"/>
        <end position="323"/>
    </location>
</feature>
<dbReference type="GO" id="GO:0006465">
    <property type="term" value="P:signal peptide processing"/>
    <property type="evidence" value="ECO:0007669"/>
    <property type="project" value="InterPro"/>
</dbReference>
<protein>
    <recommendedName>
        <fullName evidence="10">Lipoyl synthase, mitochondrial</fullName>
        <ecNumber evidence="10">2.8.1.8</ecNumber>
    </recommendedName>
    <alternativeName>
        <fullName evidence="10">Lipoate synthase</fullName>
        <shortName evidence="10">LS</shortName>
        <shortName evidence="10">Lip-syn</shortName>
    </alternativeName>
    <alternativeName>
        <fullName evidence="10">Lipoic acid synthase</fullName>
    </alternativeName>
</protein>
<dbReference type="SUPFAM" id="SSF51306">
    <property type="entry name" value="LexA/Signal peptidase"/>
    <property type="match status" value="1"/>
</dbReference>
<feature type="binding site" evidence="10">
    <location>
        <position position="119"/>
    </location>
    <ligand>
        <name>[4Fe-4S] cluster</name>
        <dbReference type="ChEBI" id="CHEBI:49883"/>
        <label>1</label>
    </ligand>
</feature>
<dbReference type="EMBL" id="JASAOG010000481">
    <property type="protein sequence ID" value="KAK0039161.1"/>
    <property type="molecule type" value="Genomic_DNA"/>
</dbReference>
<keyword evidence="5 10" id="KW-0949">S-adenosyl-L-methionine</keyword>
<feature type="binding site" evidence="10">
    <location>
        <position position="124"/>
    </location>
    <ligand>
        <name>[4Fe-4S] cluster</name>
        <dbReference type="ChEBI" id="CHEBI:49883"/>
        <label>1</label>
    </ligand>
</feature>
<feature type="binding site" evidence="10">
    <location>
        <position position="130"/>
    </location>
    <ligand>
        <name>[4Fe-4S] cluster</name>
        <dbReference type="ChEBI" id="CHEBI:49883"/>
        <label>1</label>
    </ligand>
</feature>
<evidence type="ECO:0000256" key="10">
    <source>
        <dbReference type="HAMAP-Rule" id="MF_03123"/>
    </source>
</evidence>
<dbReference type="SMART" id="SM00729">
    <property type="entry name" value="Elp3"/>
    <property type="match status" value="1"/>
</dbReference>
<dbReference type="InterPro" id="IPR003698">
    <property type="entry name" value="Lipoyl_synth"/>
</dbReference>